<feature type="compositionally biased region" description="Low complexity" evidence="1">
    <location>
        <begin position="220"/>
        <end position="231"/>
    </location>
</feature>
<protein>
    <submittedName>
        <fullName evidence="2">Uncharacterized protein</fullName>
    </submittedName>
</protein>
<organism evidence="2 3">
    <name type="scientific">Bionectria ochroleuca</name>
    <name type="common">Gliocladium roseum</name>
    <dbReference type="NCBI Taxonomy" id="29856"/>
    <lineage>
        <taxon>Eukaryota</taxon>
        <taxon>Fungi</taxon>
        <taxon>Dikarya</taxon>
        <taxon>Ascomycota</taxon>
        <taxon>Pezizomycotina</taxon>
        <taxon>Sordariomycetes</taxon>
        <taxon>Hypocreomycetidae</taxon>
        <taxon>Hypocreales</taxon>
        <taxon>Bionectriaceae</taxon>
        <taxon>Clonostachys</taxon>
    </lineage>
</organism>
<accession>A0A8H7KBS2</accession>
<name>A0A8H7KBS2_BIOOC</name>
<feature type="region of interest" description="Disordered" evidence="1">
    <location>
        <begin position="211"/>
        <end position="269"/>
    </location>
</feature>
<feature type="region of interest" description="Disordered" evidence="1">
    <location>
        <begin position="23"/>
        <end position="83"/>
    </location>
</feature>
<proteinExistence type="predicted"/>
<gene>
    <name evidence="2" type="ORF">IM811_015655</name>
</gene>
<dbReference type="EMBL" id="JADCTT010000007">
    <property type="protein sequence ID" value="KAF9749628.1"/>
    <property type="molecule type" value="Genomic_DNA"/>
</dbReference>
<feature type="compositionally biased region" description="Low complexity" evidence="1">
    <location>
        <begin position="39"/>
        <end position="67"/>
    </location>
</feature>
<dbReference type="Proteomes" id="UP000616885">
    <property type="component" value="Unassembled WGS sequence"/>
</dbReference>
<comment type="caution">
    <text evidence="2">The sequence shown here is derived from an EMBL/GenBank/DDBJ whole genome shotgun (WGS) entry which is preliminary data.</text>
</comment>
<evidence type="ECO:0000313" key="3">
    <source>
        <dbReference type="Proteomes" id="UP000616885"/>
    </source>
</evidence>
<sequence>MRKLLSVARHQALDRLSIQDDDALPLTPAKPKILLPSGKAPRQATAKATKTTTRTPTSTKTSKTTKTGEGKGSFKHGDLDGAPLDQVPGYPAPSWIRTNRTFEALPGVKDVPLEDSTEVFHKWQKFGHPKELKVVYSWKAEATHPNVIACYTQFKSSLAFQSYIQKVGMYPFYFSRSSLRSMKTTFLMPSPVLHSMSLSLFPLPLSPSSPPPPRLPYPRPLSSSPFSSSPPSSSPPSTSPLSSSPFSSSPLSSSPPSSSPPSSSPLHPFFPRYWVRRRVNWW</sequence>
<evidence type="ECO:0000313" key="2">
    <source>
        <dbReference type="EMBL" id="KAF9749628.1"/>
    </source>
</evidence>
<reference evidence="2" key="1">
    <citation type="submission" date="2020-10" db="EMBL/GenBank/DDBJ databases">
        <title>High-Quality Genome Resource of Clonostachys rosea strain S41 by Oxford Nanopore Long-Read Sequencing.</title>
        <authorList>
            <person name="Wang H."/>
        </authorList>
    </citation>
    <scope>NUCLEOTIDE SEQUENCE</scope>
    <source>
        <strain evidence="2">S41</strain>
    </source>
</reference>
<feature type="compositionally biased region" description="Low complexity" evidence="1">
    <location>
        <begin position="239"/>
        <end position="256"/>
    </location>
</feature>
<dbReference type="AlphaFoldDB" id="A0A8H7KBS2"/>
<evidence type="ECO:0000256" key="1">
    <source>
        <dbReference type="SAM" id="MobiDB-lite"/>
    </source>
</evidence>